<dbReference type="GO" id="GO:0016020">
    <property type="term" value="C:membrane"/>
    <property type="evidence" value="ECO:0007669"/>
    <property type="project" value="TreeGrafter"/>
</dbReference>
<proteinExistence type="inferred from homology"/>
<dbReference type="NCBIfam" id="NF005489">
    <property type="entry name" value="PRK07102.1"/>
    <property type="match status" value="1"/>
</dbReference>
<keyword evidence="2" id="KW-0560">Oxidoreductase</keyword>
<comment type="similarity">
    <text evidence="1">Belongs to the short-chain dehydrogenases/reductases (SDR) family.</text>
</comment>
<dbReference type="SUPFAM" id="SSF51735">
    <property type="entry name" value="NAD(P)-binding Rossmann-fold domains"/>
    <property type="match status" value="1"/>
</dbReference>
<evidence type="ECO:0000313" key="3">
    <source>
        <dbReference type="EMBL" id="BBO66204.1"/>
    </source>
</evidence>
<dbReference type="OrthoDB" id="9804952at2"/>
<dbReference type="EMBL" id="AP021874">
    <property type="protein sequence ID" value="BBO66204.1"/>
    <property type="molecule type" value="Genomic_DNA"/>
</dbReference>
<evidence type="ECO:0000256" key="1">
    <source>
        <dbReference type="ARBA" id="ARBA00006484"/>
    </source>
</evidence>
<dbReference type="PRINTS" id="PR00081">
    <property type="entry name" value="GDHRDH"/>
</dbReference>
<dbReference type="GO" id="GO:0016491">
    <property type="term" value="F:oxidoreductase activity"/>
    <property type="evidence" value="ECO:0007669"/>
    <property type="project" value="UniProtKB-KW"/>
</dbReference>
<name>A0A5K7YIG6_9BACT</name>
<dbReference type="InterPro" id="IPR036291">
    <property type="entry name" value="NAD(P)-bd_dom_sf"/>
</dbReference>
<dbReference type="Pfam" id="PF00106">
    <property type="entry name" value="adh_short"/>
    <property type="match status" value="1"/>
</dbReference>
<evidence type="ECO:0000256" key="2">
    <source>
        <dbReference type="ARBA" id="ARBA00023002"/>
    </source>
</evidence>
<gene>
    <name evidence="3" type="ORF">DSCA_01340</name>
</gene>
<accession>A0A5K7YIG6</accession>
<dbReference type="PANTHER" id="PTHR44196:SF1">
    <property type="entry name" value="DEHYDROGENASE_REDUCTASE SDR FAMILY MEMBER 7B"/>
    <property type="match status" value="1"/>
</dbReference>
<sequence length="243" mass="27036">MNLLILGGNSDVAYALARLFAERAGAGIVLASRNLELLDKKAKDLEIRYNQSVRAVYFDAADTDTHREFYDSLNPKPDGVVAAFGYLGDQGRAQSDFQEAQQIIQTNFIGAVSILEIVAADFEKRGQGVIVGMGSVAGERGRQNNYIYGAAKGAFNIYLSGLRSRLSKRRVHVMTVLPGFMDTKMTRKMKLPGLLTATPEQAAADIFNAFNNSKEVVYTRWFWRWIMAVIKVIPESIFKRLSL</sequence>
<evidence type="ECO:0000313" key="4">
    <source>
        <dbReference type="Proteomes" id="UP000427906"/>
    </source>
</evidence>
<dbReference type="InterPro" id="IPR002347">
    <property type="entry name" value="SDR_fam"/>
</dbReference>
<dbReference type="PANTHER" id="PTHR44196">
    <property type="entry name" value="DEHYDROGENASE/REDUCTASE SDR FAMILY MEMBER 7B"/>
    <property type="match status" value="1"/>
</dbReference>
<dbReference type="AlphaFoldDB" id="A0A5K7YIG6"/>
<dbReference type="KEGG" id="dalk:DSCA_01340"/>
<reference evidence="3 4" key="1">
    <citation type="submission" date="2019-11" db="EMBL/GenBank/DDBJ databases">
        <title>Comparative genomics of hydrocarbon-degrading Desulfosarcina strains.</title>
        <authorList>
            <person name="Watanabe M."/>
            <person name="Kojima H."/>
            <person name="Fukui M."/>
        </authorList>
    </citation>
    <scope>NUCLEOTIDE SEQUENCE [LARGE SCALE GENOMIC DNA]</scope>
    <source>
        <strain evidence="3 4">PL12</strain>
    </source>
</reference>
<keyword evidence="4" id="KW-1185">Reference proteome</keyword>
<dbReference type="RefSeq" id="WP_155314620.1">
    <property type="nucleotide sequence ID" value="NZ_AP021874.1"/>
</dbReference>
<dbReference type="Gene3D" id="3.40.50.720">
    <property type="entry name" value="NAD(P)-binding Rossmann-like Domain"/>
    <property type="match status" value="1"/>
</dbReference>
<dbReference type="Proteomes" id="UP000427906">
    <property type="component" value="Chromosome"/>
</dbReference>
<protein>
    <submittedName>
        <fullName evidence="3">Short-chain dehydrogenase</fullName>
    </submittedName>
</protein>
<organism evidence="3 4">
    <name type="scientific">Desulfosarcina alkanivorans</name>
    <dbReference type="NCBI Taxonomy" id="571177"/>
    <lineage>
        <taxon>Bacteria</taxon>
        <taxon>Pseudomonadati</taxon>
        <taxon>Thermodesulfobacteriota</taxon>
        <taxon>Desulfobacteria</taxon>
        <taxon>Desulfobacterales</taxon>
        <taxon>Desulfosarcinaceae</taxon>
        <taxon>Desulfosarcina</taxon>
    </lineage>
</organism>